<dbReference type="InterPro" id="IPR043129">
    <property type="entry name" value="ATPase_NBD"/>
</dbReference>
<evidence type="ECO:0000313" key="7">
    <source>
        <dbReference type="EMBL" id="CAF1320358.1"/>
    </source>
</evidence>
<protein>
    <recommendedName>
        <fullName evidence="11">Heat shock protein 70</fullName>
    </recommendedName>
</protein>
<dbReference type="GO" id="GO:0140662">
    <property type="term" value="F:ATP-dependent protein folding chaperone"/>
    <property type="evidence" value="ECO:0007669"/>
    <property type="project" value="InterPro"/>
</dbReference>
<dbReference type="GO" id="GO:0005524">
    <property type="term" value="F:ATP binding"/>
    <property type="evidence" value="ECO:0007669"/>
    <property type="project" value="UniProtKB-KW"/>
</dbReference>
<dbReference type="FunFam" id="3.90.640.10:FF:000134">
    <property type="entry name" value="Heat shock cognate 71 kDa protein"/>
    <property type="match status" value="1"/>
</dbReference>
<reference evidence="7" key="1">
    <citation type="submission" date="2021-02" db="EMBL/GenBank/DDBJ databases">
        <authorList>
            <person name="Nowell W R."/>
        </authorList>
    </citation>
    <scope>NUCLEOTIDE SEQUENCE</scope>
</reference>
<dbReference type="EMBL" id="CAJNOM010000323">
    <property type="protein sequence ID" value="CAF1358046.1"/>
    <property type="molecule type" value="Genomic_DNA"/>
</dbReference>
<dbReference type="PROSITE" id="PS00297">
    <property type="entry name" value="HSP70_1"/>
    <property type="match status" value="1"/>
</dbReference>
<accession>A0A815F978</accession>
<dbReference type="Gene3D" id="3.90.640.10">
    <property type="entry name" value="Actin, Chain A, domain 4"/>
    <property type="match status" value="1"/>
</dbReference>
<feature type="compositionally biased region" description="Gly residues" evidence="6">
    <location>
        <begin position="624"/>
        <end position="640"/>
    </location>
</feature>
<dbReference type="NCBIfam" id="NF001413">
    <property type="entry name" value="PRK00290.1"/>
    <property type="match status" value="1"/>
</dbReference>
<dbReference type="Proteomes" id="UP000663877">
    <property type="component" value="Unassembled WGS sequence"/>
</dbReference>
<dbReference type="FunFam" id="3.30.30.30:FF:000005">
    <property type="entry name" value="Heat shock protein ssb1"/>
    <property type="match status" value="1"/>
</dbReference>
<dbReference type="PROSITE" id="PS00329">
    <property type="entry name" value="HSP70_2"/>
    <property type="match status" value="1"/>
</dbReference>
<gene>
    <name evidence="7" type="ORF">BJG266_LOCUS33313</name>
    <name evidence="8" type="ORF">QVE165_LOCUS34379</name>
</gene>
<dbReference type="SUPFAM" id="SSF53067">
    <property type="entry name" value="Actin-like ATPase domain"/>
    <property type="match status" value="2"/>
</dbReference>
<dbReference type="Gene3D" id="3.30.30.30">
    <property type="match status" value="1"/>
</dbReference>
<keyword evidence="2 5" id="KW-0547">Nucleotide-binding</keyword>
<evidence type="ECO:0000256" key="5">
    <source>
        <dbReference type="RuleBase" id="RU003322"/>
    </source>
</evidence>
<comment type="similarity">
    <text evidence="1 5">Belongs to the heat shock protein 70 family.</text>
</comment>
<evidence type="ECO:0000256" key="1">
    <source>
        <dbReference type="ARBA" id="ARBA00007381"/>
    </source>
</evidence>
<dbReference type="OrthoDB" id="2401965at2759"/>
<dbReference type="PRINTS" id="PR00301">
    <property type="entry name" value="HEATSHOCK70"/>
</dbReference>
<dbReference type="SUPFAM" id="SSF100934">
    <property type="entry name" value="Heat shock protein 70kD (HSP70), C-terminal subdomain"/>
    <property type="match status" value="1"/>
</dbReference>
<dbReference type="CDD" id="cd10233">
    <property type="entry name" value="ASKHA_NBD_HSP70_HSPA1"/>
    <property type="match status" value="1"/>
</dbReference>
<feature type="region of interest" description="Disordered" evidence="6">
    <location>
        <begin position="624"/>
        <end position="656"/>
    </location>
</feature>
<dbReference type="PANTHER" id="PTHR19375">
    <property type="entry name" value="HEAT SHOCK PROTEIN 70KDA"/>
    <property type="match status" value="1"/>
</dbReference>
<dbReference type="EMBL" id="CAJNOI010000630">
    <property type="protein sequence ID" value="CAF1320358.1"/>
    <property type="molecule type" value="Genomic_DNA"/>
</dbReference>
<keyword evidence="4 5" id="KW-0067">ATP-binding</keyword>
<dbReference type="Gene3D" id="1.20.1270.10">
    <property type="match status" value="1"/>
</dbReference>
<dbReference type="SUPFAM" id="SSF100920">
    <property type="entry name" value="Heat shock protein 70kD (HSP70), peptide-binding domain"/>
    <property type="match status" value="1"/>
</dbReference>
<dbReference type="Gene3D" id="2.60.34.10">
    <property type="entry name" value="Substrate Binding Domain Of DNAk, Chain A, domain 1"/>
    <property type="match status" value="1"/>
</dbReference>
<dbReference type="FunFam" id="3.30.420.40:FF:000026">
    <property type="entry name" value="Heat shock protein 70"/>
    <property type="match status" value="1"/>
</dbReference>
<evidence type="ECO:0000256" key="6">
    <source>
        <dbReference type="SAM" id="MobiDB-lite"/>
    </source>
</evidence>
<name>A0A815F978_9BILA</name>
<evidence type="ECO:0000256" key="3">
    <source>
        <dbReference type="ARBA" id="ARBA00022824"/>
    </source>
</evidence>
<dbReference type="Gene3D" id="3.30.420.40">
    <property type="match status" value="2"/>
</dbReference>
<dbReference type="Proteomes" id="UP000663832">
    <property type="component" value="Unassembled WGS sequence"/>
</dbReference>
<dbReference type="Pfam" id="PF00012">
    <property type="entry name" value="HSP70"/>
    <property type="match status" value="1"/>
</dbReference>
<dbReference type="AlphaFoldDB" id="A0A815F978"/>
<keyword evidence="3" id="KW-0256">Endoplasmic reticulum</keyword>
<dbReference type="InterPro" id="IPR029048">
    <property type="entry name" value="HSP70_C_sf"/>
</dbReference>
<dbReference type="PROSITE" id="PS01036">
    <property type="entry name" value="HSP70_3"/>
    <property type="match status" value="1"/>
</dbReference>
<dbReference type="FunFam" id="2.60.34.10:FF:000002">
    <property type="entry name" value="Heat shock 70 kDa"/>
    <property type="match status" value="1"/>
</dbReference>
<evidence type="ECO:0000313" key="8">
    <source>
        <dbReference type="EMBL" id="CAF1358046.1"/>
    </source>
</evidence>
<evidence type="ECO:0000313" key="10">
    <source>
        <dbReference type="Proteomes" id="UP000663877"/>
    </source>
</evidence>
<proteinExistence type="inferred from homology"/>
<evidence type="ECO:0000256" key="2">
    <source>
        <dbReference type="ARBA" id="ARBA00022741"/>
    </source>
</evidence>
<sequence>MSRGASNRKKSTAIGIDLGTTYSCVGVFQHGKVEIIANDQGNRTTPSYVAFTDTDRLIGDAAKNQAAMNPTNTVFDAKRLIGRRFDEETVQKDIKLWPFRVISGKDRKPFIEVNFKGERKVFSPEEISSMVLIKMKETAEAFLGTQIKQAVITVPAYFNDSQRQATKDAGVIAGLDVLRIINEPTAGALAYGLEKRLQRDQNVLIYDLGGGTFDVSVLTIGGSGNEGGTVFEVKSTAGNTHLGGEDFDNRMVQHFVDEFRRKHGKDITRHTKALRRLRSACERAKRTLSSSTTASIEIDSLFEGIDFNTQISRARFEELNMDMFRGTLGPVEQALRDAKLQKRDIEEVVLVGGSTRIPKVQQLLSEFFNGKTLNKNINPDEAVAYGAAVQAAILTGDQSEMIKDVLLIDVTPLSMGIETAGGVMAKLVDRNQRIPYKKTQTFTTYGDNQPAVSIQVFEGERSMTRDNHLLGSFNLEGIPPAPRGVPQIDVTFDLDANGILHVTAEDKSTGRNKKIEIKNDKGRLSQAEIQRMVNDAEQYREDDERARERVNARNRLETYTYSCKQAVENYKGSAINSSDKSTVLNACKETQRWLDGNQLAEKDEIEHQYNTLERKCQNIMTKMHGGGRAGGNQNGNGYDNGNGYENYSGPHVEEVD</sequence>
<dbReference type="InterPro" id="IPR013126">
    <property type="entry name" value="Hsp_70_fam"/>
</dbReference>
<organism evidence="7 10">
    <name type="scientific">Adineta steineri</name>
    <dbReference type="NCBI Taxonomy" id="433720"/>
    <lineage>
        <taxon>Eukaryota</taxon>
        <taxon>Metazoa</taxon>
        <taxon>Spiralia</taxon>
        <taxon>Gnathifera</taxon>
        <taxon>Rotifera</taxon>
        <taxon>Eurotatoria</taxon>
        <taxon>Bdelloidea</taxon>
        <taxon>Adinetida</taxon>
        <taxon>Adinetidae</taxon>
        <taxon>Adineta</taxon>
    </lineage>
</organism>
<evidence type="ECO:0008006" key="11">
    <source>
        <dbReference type="Google" id="ProtNLM"/>
    </source>
</evidence>
<dbReference type="InterPro" id="IPR029047">
    <property type="entry name" value="HSP70_peptide-bd_sf"/>
</dbReference>
<keyword evidence="9" id="KW-1185">Reference proteome</keyword>
<dbReference type="FunFam" id="3.30.420.40:FF:000172">
    <property type="entry name" value="Heat shock 70 kDa protein"/>
    <property type="match status" value="1"/>
</dbReference>
<evidence type="ECO:0000256" key="4">
    <source>
        <dbReference type="ARBA" id="ARBA00022840"/>
    </source>
</evidence>
<dbReference type="InterPro" id="IPR018181">
    <property type="entry name" value="Heat_shock_70_CS"/>
</dbReference>
<comment type="caution">
    <text evidence="7">The sequence shown here is derived from an EMBL/GenBank/DDBJ whole genome shotgun (WGS) entry which is preliminary data.</text>
</comment>
<evidence type="ECO:0000313" key="9">
    <source>
        <dbReference type="Proteomes" id="UP000663832"/>
    </source>
</evidence>